<comment type="caution">
    <text evidence="1">The sequence shown here is derived from an EMBL/GenBank/DDBJ whole genome shotgun (WGS) entry which is preliminary data.</text>
</comment>
<protein>
    <submittedName>
        <fullName evidence="1">Uncharacterized protein</fullName>
    </submittedName>
</protein>
<gene>
    <name evidence="1" type="ORF">H9746_08115</name>
</gene>
<accession>A0A9D1PKI5</accession>
<name>A0A9D1PKI5_9FIRM</name>
<reference evidence="1" key="2">
    <citation type="submission" date="2021-04" db="EMBL/GenBank/DDBJ databases">
        <authorList>
            <person name="Gilroy R."/>
        </authorList>
    </citation>
    <scope>NUCLEOTIDE SEQUENCE</scope>
    <source>
        <strain evidence="1">CHK193-4272</strain>
    </source>
</reference>
<evidence type="ECO:0000313" key="1">
    <source>
        <dbReference type="EMBL" id="HIV62786.1"/>
    </source>
</evidence>
<dbReference type="EMBL" id="DXIE01000046">
    <property type="protein sequence ID" value="HIV62786.1"/>
    <property type="molecule type" value="Genomic_DNA"/>
</dbReference>
<reference evidence="1" key="1">
    <citation type="journal article" date="2021" name="PeerJ">
        <title>Extensive microbial diversity within the chicken gut microbiome revealed by metagenomics and culture.</title>
        <authorList>
            <person name="Gilroy R."/>
            <person name="Ravi A."/>
            <person name="Getino M."/>
            <person name="Pursley I."/>
            <person name="Horton D.L."/>
            <person name="Alikhan N.F."/>
            <person name="Baker D."/>
            <person name="Gharbi K."/>
            <person name="Hall N."/>
            <person name="Watson M."/>
            <person name="Adriaenssens E.M."/>
            <person name="Foster-Nyarko E."/>
            <person name="Jarju S."/>
            <person name="Secka A."/>
            <person name="Antonio M."/>
            <person name="Oren A."/>
            <person name="Chaudhuri R.R."/>
            <person name="La Ragione R."/>
            <person name="Hildebrand F."/>
            <person name="Pallen M.J."/>
        </authorList>
    </citation>
    <scope>NUCLEOTIDE SEQUENCE</scope>
    <source>
        <strain evidence="1">CHK193-4272</strain>
    </source>
</reference>
<evidence type="ECO:0000313" key="2">
    <source>
        <dbReference type="Proteomes" id="UP000886808"/>
    </source>
</evidence>
<proteinExistence type="predicted"/>
<sequence>MLDYTTMNNELGEYFRSLPDELKQSILTSGVVFHTKTDMARALTHFNENIN</sequence>
<dbReference type="Proteomes" id="UP000886808">
    <property type="component" value="Unassembled WGS sequence"/>
</dbReference>
<organism evidence="1 2">
    <name type="scientific">Candidatus Butyricicoccus avistercoris</name>
    <dbReference type="NCBI Taxonomy" id="2838518"/>
    <lineage>
        <taxon>Bacteria</taxon>
        <taxon>Bacillati</taxon>
        <taxon>Bacillota</taxon>
        <taxon>Clostridia</taxon>
        <taxon>Eubacteriales</taxon>
        <taxon>Butyricicoccaceae</taxon>
        <taxon>Butyricicoccus</taxon>
    </lineage>
</organism>
<dbReference type="AlphaFoldDB" id="A0A9D1PKI5"/>